<sequence>MNPAFVADAGFGPATSSSPISATIGAAAAVDVSHLPPLLPFEKHIVAHAIMYAVVYLVARLILAHGNFWLRIALPIIVTGVALGITAVQLSGVPAISDTHMRWGIAIFVLYLFQLSLGTFIHFVKTPALARKGARAPQNYFHAVLGIFIIGIAFYQVRTGFRTEWPLYTGRGSVGNGANIVWIIWLVLIPIAYFSGMILLRRQYRQEQEAAKQRYTLTQSGGSQVDMNMTTRNGGSSMTQ</sequence>
<name>A0ACC1S1B1_9APHY</name>
<proteinExistence type="predicted"/>
<evidence type="ECO:0000313" key="1">
    <source>
        <dbReference type="EMBL" id="KAJ3530029.1"/>
    </source>
</evidence>
<organism evidence="1 2">
    <name type="scientific">Phlebia brevispora</name>
    <dbReference type="NCBI Taxonomy" id="194682"/>
    <lineage>
        <taxon>Eukaryota</taxon>
        <taxon>Fungi</taxon>
        <taxon>Dikarya</taxon>
        <taxon>Basidiomycota</taxon>
        <taxon>Agaricomycotina</taxon>
        <taxon>Agaricomycetes</taxon>
        <taxon>Polyporales</taxon>
        <taxon>Meruliaceae</taxon>
        <taxon>Phlebia</taxon>
    </lineage>
</organism>
<dbReference type="Proteomes" id="UP001148662">
    <property type="component" value="Unassembled WGS sequence"/>
</dbReference>
<protein>
    <submittedName>
        <fullName evidence="1">Uncharacterized protein</fullName>
    </submittedName>
</protein>
<comment type="caution">
    <text evidence="1">The sequence shown here is derived from an EMBL/GenBank/DDBJ whole genome shotgun (WGS) entry which is preliminary data.</text>
</comment>
<evidence type="ECO:0000313" key="2">
    <source>
        <dbReference type="Proteomes" id="UP001148662"/>
    </source>
</evidence>
<reference evidence="1" key="1">
    <citation type="submission" date="2022-07" db="EMBL/GenBank/DDBJ databases">
        <title>Genome Sequence of Phlebia brevispora.</title>
        <authorList>
            <person name="Buettner E."/>
        </authorList>
    </citation>
    <scope>NUCLEOTIDE SEQUENCE</scope>
    <source>
        <strain evidence="1">MPL23</strain>
    </source>
</reference>
<dbReference type="EMBL" id="JANHOG010001905">
    <property type="protein sequence ID" value="KAJ3530029.1"/>
    <property type="molecule type" value="Genomic_DNA"/>
</dbReference>
<keyword evidence="2" id="KW-1185">Reference proteome</keyword>
<accession>A0ACC1S1B1</accession>
<gene>
    <name evidence="1" type="ORF">NM688_g7770</name>
</gene>